<evidence type="ECO:0000259" key="6">
    <source>
        <dbReference type="Pfam" id="PF00134"/>
    </source>
</evidence>
<dbReference type="GO" id="GO:0007399">
    <property type="term" value="P:nervous system development"/>
    <property type="evidence" value="ECO:0007669"/>
    <property type="project" value="TreeGrafter"/>
</dbReference>
<dbReference type="Ensembl" id="ENSSFOT00015050721.1">
    <property type="protein sequence ID" value="ENSSFOP00015067801.1"/>
    <property type="gene ID" value="ENSSFOG00015025860.1"/>
</dbReference>
<comment type="similarity">
    <text evidence="1">Belongs to the cyclin family.</text>
</comment>
<dbReference type="FunFam" id="1.10.472.10:FF:000020">
    <property type="entry name" value="CDK5 and ABL1 enzyme substrate 1"/>
    <property type="match status" value="1"/>
</dbReference>
<dbReference type="AlphaFoldDB" id="A0A8C9W233"/>
<feature type="domain" description="Cyclin N-terminal" evidence="6">
    <location>
        <begin position="332"/>
        <end position="414"/>
    </location>
</feature>
<accession>A0A8C9W233</accession>
<keyword evidence="3" id="KW-0132">Cell division</keyword>
<dbReference type="InterPro" id="IPR036915">
    <property type="entry name" value="Cyclin-like_sf"/>
</dbReference>
<dbReference type="Proteomes" id="UP000694397">
    <property type="component" value="Chromosome 5"/>
</dbReference>
<organism evidence="7 8">
    <name type="scientific">Scleropages formosus</name>
    <name type="common">Asian bonytongue</name>
    <name type="synonym">Osteoglossum formosum</name>
    <dbReference type="NCBI Taxonomy" id="113540"/>
    <lineage>
        <taxon>Eukaryota</taxon>
        <taxon>Metazoa</taxon>
        <taxon>Chordata</taxon>
        <taxon>Craniata</taxon>
        <taxon>Vertebrata</taxon>
        <taxon>Euteleostomi</taxon>
        <taxon>Actinopterygii</taxon>
        <taxon>Neopterygii</taxon>
        <taxon>Teleostei</taxon>
        <taxon>Osteoglossocephala</taxon>
        <taxon>Osteoglossomorpha</taxon>
        <taxon>Osteoglossiformes</taxon>
        <taxon>Osteoglossidae</taxon>
        <taxon>Scleropages</taxon>
    </lineage>
</organism>
<dbReference type="GO" id="GO:0005829">
    <property type="term" value="C:cytosol"/>
    <property type="evidence" value="ECO:0007669"/>
    <property type="project" value="UniProtKB-ARBA"/>
</dbReference>
<evidence type="ECO:0000256" key="4">
    <source>
        <dbReference type="ARBA" id="ARBA00023306"/>
    </source>
</evidence>
<protein>
    <recommendedName>
        <fullName evidence="6">Cyclin N-terminal domain-containing protein</fullName>
    </recommendedName>
</protein>
<feature type="region of interest" description="Disordered" evidence="5">
    <location>
        <begin position="20"/>
        <end position="73"/>
    </location>
</feature>
<dbReference type="GO" id="GO:0051301">
    <property type="term" value="P:cell division"/>
    <property type="evidence" value="ECO:0007669"/>
    <property type="project" value="UniProtKB-KW"/>
</dbReference>
<reference evidence="7" key="2">
    <citation type="submission" date="2025-08" db="UniProtKB">
        <authorList>
            <consortium name="Ensembl"/>
        </authorList>
    </citation>
    <scope>IDENTIFICATION</scope>
</reference>
<reference evidence="7 8" key="1">
    <citation type="submission" date="2019-04" db="EMBL/GenBank/DDBJ databases">
        <authorList>
            <consortium name="Wellcome Sanger Institute Data Sharing"/>
        </authorList>
    </citation>
    <scope>NUCLEOTIDE SEQUENCE [LARGE SCALE GENOMIC DNA]</scope>
</reference>
<evidence type="ECO:0000313" key="8">
    <source>
        <dbReference type="Proteomes" id="UP000694397"/>
    </source>
</evidence>
<name>A0A8C9W233_SCLFO</name>
<dbReference type="SUPFAM" id="SSF47954">
    <property type="entry name" value="Cyclin-like"/>
    <property type="match status" value="1"/>
</dbReference>
<sequence>MNPIKRREASQRRDAALSFLSNISLDGRPPQNECSSKRATKGALEAGAARGRSCPTSDGDAGSAGPALSSAVPGATRRRLHSFTAGVPPAAFPRRAPLRGSCCCESGRFDSSVVLAFSCTAGALINTQSLKISYLTVKVAWTVECLQRDMFFLVFEYGRQQKLDGGNQHLPSCGFNDQEMRVSLEGVELGTAGMTVSYSWLVHPMNALRGRRNTIDSASSSSQFHKYSHRRFSLAHVNSPWGNIDTGADAGVFLDYDPNLLDDPQWPRGNHKRIFTFPSYISAIIGYVKPSDLKMDMNETFKEKFPHIQLALSKIRSLKSEIQKLALDDCGFEESVVAMAFVYFKKLALQGKLNKQNGKLCAAACMLLAAKIGSDLKKNEVKNLIDKLEEKFKLNRRELIAFEFLVLVALDFSLHLPGHEVMPHYRRLLQMT</sequence>
<evidence type="ECO:0000256" key="1">
    <source>
        <dbReference type="ARBA" id="ARBA00008742"/>
    </source>
</evidence>
<dbReference type="PANTHER" id="PTHR22896">
    <property type="entry name" value="CDK5 AND ABL1 ENZYME SUBSTRATE 1"/>
    <property type="match status" value="1"/>
</dbReference>
<keyword evidence="8" id="KW-1185">Reference proteome</keyword>
<evidence type="ECO:0000313" key="7">
    <source>
        <dbReference type="Ensembl" id="ENSSFOP00015067801.1"/>
    </source>
</evidence>
<dbReference type="InterPro" id="IPR012388">
    <property type="entry name" value="CABLES1/2"/>
</dbReference>
<evidence type="ECO:0000256" key="3">
    <source>
        <dbReference type="ARBA" id="ARBA00022618"/>
    </source>
</evidence>
<dbReference type="Gene3D" id="1.10.472.10">
    <property type="entry name" value="Cyclin-like"/>
    <property type="match status" value="1"/>
</dbReference>
<keyword evidence="4" id="KW-0131">Cell cycle</keyword>
<gene>
    <name evidence="7" type="primary">LOC108942149</name>
</gene>
<keyword evidence="2" id="KW-0597">Phosphoprotein</keyword>
<dbReference type="PANTHER" id="PTHR22896:SF1">
    <property type="entry name" value="CDK5 AND ABL1 ENZYME SUBSTRATE 1"/>
    <property type="match status" value="1"/>
</dbReference>
<reference evidence="7" key="3">
    <citation type="submission" date="2025-09" db="UniProtKB">
        <authorList>
            <consortium name="Ensembl"/>
        </authorList>
    </citation>
    <scope>IDENTIFICATION</scope>
</reference>
<evidence type="ECO:0000256" key="5">
    <source>
        <dbReference type="SAM" id="MobiDB-lite"/>
    </source>
</evidence>
<dbReference type="Pfam" id="PF00134">
    <property type="entry name" value="Cyclin_N"/>
    <property type="match status" value="1"/>
</dbReference>
<evidence type="ECO:0000256" key="2">
    <source>
        <dbReference type="ARBA" id="ARBA00022553"/>
    </source>
</evidence>
<dbReference type="OrthoDB" id="5353095at2759"/>
<dbReference type="GO" id="GO:0051726">
    <property type="term" value="P:regulation of cell cycle"/>
    <property type="evidence" value="ECO:0007669"/>
    <property type="project" value="InterPro"/>
</dbReference>
<dbReference type="PIRSF" id="PIRSF025798">
    <property type="entry name" value="Cables"/>
    <property type="match status" value="1"/>
</dbReference>
<dbReference type="InterPro" id="IPR006671">
    <property type="entry name" value="Cyclin_N"/>
</dbReference>
<proteinExistence type="inferred from homology"/>
<dbReference type="GeneTree" id="ENSGT00400000022086"/>